<dbReference type="EnsemblMetazoa" id="Aqu2.1.21824_001">
    <property type="protein sequence ID" value="Aqu2.1.21824_001"/>
    <property type="gene ID" value="Aqu2.1.21824"/>
</dbReference>
<organism evidence="2">
    <name type="scientific">Amphimedon queenslandica</name>
    <name type="common">Sponge</name>
    <dbReference type="NCBI Taxonomy" id="400682"/>
    <lineage>
        <taxon>Eukaryota</taxon>
        <taxon>Metazoa</taxon>
        <taxon>Porifera</taxon>
        <taxon>Demospongiae</taxon>
        <taxon>Heteroscleromorpha</taxon>
        <taxon>Haplosclerida</taxon>
        <taxon>Niphatidae</taxon>
        <taxon>Amphimedon</taxon>
    </lineage>
</organism>
<sequence length="93" mass="10049">MDSPSCLLLLECPFAIMCITCLHMCLHSPPVTLHNRLTINSSSVKGQPTSDTAECGIGSYELLKGARDIIGPYNESLPLTSIVLLYPPTIMSL</sequence>
<proteinExistence type="predicted"/>
<protein>
    <submittedName>
        <fullName evidence="2">Uncharacterized protein</fullName>
    </submittedName>
</protein>
<reference evidence="2" key="1">
    <citation type="submission" date="2017-05" db="UniProtKB">
        <authorList>
            <consortium name="EnsemblMetazoa"/>
        </authorList>
    </citation>
    <scope>IDENTIFICATION</scope>
</reference>
<name>A0A1X7U2S5_AMPQE</name>
<accession>A0A1X7U2S5</accession>
<evidence type="ECO:0000313" key="2">
    <source>
        <dbReference type="EnsemblMetazoa" id="Aqu2.1.21824_001"/>
    </source>
</evidence>
<feature type="signal peptide" evidence="1">
    <location>
        <begin position="1"/>
        <end position="18"/>
    </location>
</feature>
<keyword evidence="1" id="KW-0732">Signal</keyword>
<dbReference type="AlphaFoldDB" id="A0A1X7U2S5"/>
<dbReference type="InParanoid" id="A0A1X7U2S5"/>
<feature type="chain" id="PRO_5010868929" evidence="1">
    <location>
        <begin position="19"/>
        <end position="93"/>
    </location>
</feature>
<evidence type="ECO:0000256" key="1">
    <source>
        <dbReference type="SAM" id="SignalP"/>
    </source>
</evidence>